<gene>
    <name evidence="3" type="ORF">GCM10011320_31620</name>
</gene>
<dbReference type="NCBIfam" id="NF037995">
    <property type="entry name" value="TRAP_S1"/>
    <property type="match status" value="1"/>
</dbReference>
<dbReference type="RefSeq" id="WP_229681345.1">
    <property type="nucleotide sequence ID" value="NZ_BMKW01000007.1"/>
</dbReference>
<sequence>MLRPCAALLALTAAWAAPALAQAPTSLRVAGHFSANTHHIAVERPFYEGLPQTLGMPGLSVSYSPMDQVGVQAADALRLLRSGAFDMMSVTIGNVARDEPFFDGLDLIGVSTNLTELRQAVNAGRESFDQRLQSRFGAKVMTLWPFGPQVFFCNHPVSSMADLRGLKIRSYTPSMSALIQSLGGTPVTLQFSEVYPALQRGVVTCGITSPTSAHVANWAEVTTHILPLSLAGGVQGHFMSLATWRRFTPEQQAALTRAFQGMEDQFWELARVNNEVALACMAGRPECTTTPRGNVTIATVTPADEARLREIVPQTVLPAFRDTCNRVWNQCSTTWNQTVGAARGYTIQ</sequence>
<dbReference type="InterPro" id="IPR018389">
    <property type="entry name" value="DctP_fam"/>
</dbReference>
<reference evidence="3" key="2">
    <citation type="submission" date="2020-09" db="EMBL/GenBank/DDBJ databases">
        <authorList>
            <person name="Sun Q."/>
            <person name="Zhou Y."/>
        </authorList>
    </citation>
    <scope>NUCLEOTIDE SEQUENCE</scope>
    <source>
        <strain evidence="3">CGMCC 1.3617</strain>
    </source>
</reference>
<dbReference type="AlphaFoldDB" id="A0A917KS70"/>
<dbReference type="PANTHER" id="PTHR33376:SF4">
    <property type="entry name" value="SIALIC ACID-BINDING PERIPLASMIC PROTEIN SIAP"/>
    <property type="match status" value="1"/>
</dbReference>
<name>A0A917KS70_9PROT</name>
<dbReference type="Proteomes" id="UP000661507">
    <property type="component" value="Unassembled WGS sequence"/>
</dbReference>
<dbReference type="GO" id="GO:0055085">
    <property type="term" value="P:transmembrane transport"/>
    <property type="evidence" value="ECO:0007669"/>
    <property type="project" value="InterPro"/>
</dbReference>
<dbReference type="InterPro" id="IPR038404">
    <property type="entry name" value="TRAP_DctP_sf"/>
</dbReference>
<evidence type="ECO:0000313" key="3">
    <source>
        <dbReference type="EMBL" id="GGJ22044.1"/>
    </source>
</evidence>
<dbReference type="CDD" id="cd13602">
    <property type="entry name" value="PBP2_TRAP_BpDctp6_7"/>
    <property type="match status" value="1"/>
</dbReference>
<evidence type="ECO:0000313" key="4">
    <source>
        <dbReference type="Proteomes" id="UP000661507"/>
    </source>
</evidence>
<evidence type="ECO:0000256" key="2">
    <source>
        <dbReference type="SAM" id="SignalP"/>
    </source>
</evidence>
<comment type="caution">
    <text evidence="3">The sequence shown here is derived from an EMBL/GenBank/DDBJ whole genome shotgun (WGS) entry which is preliminary data.</text>
</comment>
<dbReference type="Gene3D" id="3.40.190.170">
    <property type="entry name" value="Bacterial extracellular solute-binding protein, family 7"/>
    <property type="match status" value="1"/>
</dbReference>
<feature type="signal peptide" evidence="2">
    <location>
        <begin position="1"/>
        <end position="21"/>
    </location>
</feature>
<keyword evidence="1 2" id="KW-0732">Signal</keyword>
<organism evidence="3 4">
    <name type="scientific">Neoroseomonas lacus</name>
    <dbReference type="NCBI Taxonomy" id="287609"/>
    <lineage>
        <taxon>Bacteria</taxon>
        <taxon>Pseudomonadati</taxon>
        <taxon>Pseudomonadota</taxon>
        <taxon>Alphaproteobacteria</taxon>
        <taxon>Acetobacterales</taxon>
        <taxon>Acetobacteraceae</taxon>
        <taxon>Neoroseomonas</taxon>
    </lineage>
</organism>
<evidence type="ECO:0000256" key="1">
    <source>
        <dbReference type="ARBA" id="ARBA00022729"/>
    </source>
</evidence>
<protein>
    <submittedName>
        <fullName evidence="3">Transporter</fullName>
    </submittedName>
</protein>
<dbReference type="EMBL" id="BMKW01000007">
    <property type="protein sequence ID" value="GGJ22044.1"/>
    <property type="molecule type" value="Genomic_DNA"/>
</dbReference>
<keyword evidence="4" id="KW-1185">Reference proteome</keyword>
<feature type="chain" id="PRO_5037363748" evidence="2">
    <location>
        <begin position="22"/>
        <end position="348"/>
    </location>
</feature>
<proteinExistence type="predicted"/>
<reference evidence="3" key="1">
    <citation type="journal article" date="2014" name="Int. J. Syst. Evol. Microbiol.">
        <title>Complete genome sequence of Corynebacterium casei LMG S-19264T (=DSM 44701T), isolated from a smear-ripened cheese.</title>
        <authorList>
            <consortium name="US DOE Joint Genome Institute (JGI-PGF)"/>
            <person name="Walter F."/>
            <person name="Albersmeier A."/>
            <person name="Kalinowski J."/>
            <person name="Ruckert C."/>
        </authorList>
    </citation>
    <scope>NUCLEOTIDE SEQUENCE</scope>
    <source>
        <strain evidence="3">CGMCC 1.3617</strain>
    </source>
</reference>
<dbReference type="Pfam" id="PF03480">
    <property type="entry name" value="DctP"/>
    <property type="match status" value="1"/>
</dbReference>
<accession>A0A917KS70</accession>
<dbReference type="PANTHER" id="PTHR33376">
    <property type="match status" value="1"/>
</dbReference>